<reference evidence="13" key="2">
    <citation type="journal article" date="2023" name="Int. J. Mol. Sci.">
        <title>De Novo Assembly and Annotation of 11 Diverse Shrub Willow (Salix) Genomes Reveals Novel Gene Organization in Sex-Linked Regions.</title>
        <authorList>
            <person name="Hyden B."/>
            <person name="Feng K."/>
            <person name="Yates T.B."/>
            <person name="Jawdy S."/>
            <person name="Cereghino C."/>
            <person name="Smart L.B."/>
            <person name="Muchero W."/>
        </authorList>
    </citation>
    <scope>NUCLEOTIDE SEQUENCE</scope>
    <source>
        <tissue evidence="13">Shoot tip</tissue>
    </source>
</reference>
<name>A0A9Q0PMN8_9ROSI</name>
<comment type="caution">
    <text evidence="13">The sequence shown here is derived from an EMBL/GenBank/DDBJ whole genome shotgun (WGS) entry which is preliminary data.</text>
</comment>
<dbReference type="PROSITE" id="PS00107">
    <property type="entry name" value="PROTEIN_KINASE_ATP"/>
    <property type="match status" value="1"/>
</dbReference>
<feature type="domain" description="Protein kinase" evidence="12">
    <location>
        <begin position="124"/>
        <end position="376"/>
    </location>
</feature>
<sequence length="394" mass="44273">MVSPIRLRVPSISLSNSEDDLSDQREMLSERHLRLAADELAAFFARIHPHLAGQPLRLREKDARAILEMLGLRPIQNEENIAVPSPQDCLEQLLEVIARINLDSDANSPARTICTPRPDGITDWERGDHIGKGSFASVYKGYSKEHKLFFAAKGVPLDEDGHICHLENEIAILKPLDHKNIIQFYGTERGGKMLYIFIELVSQGTLEQAYKDFRFDESQVSNYTRQILQGLRYLHSCNVVHGDLKCANILVTELGRIKLADFGLSKSMEDHSQSLELGLGSSLWMAPEVAKLKRGGYGFPSDIWSLGCTVTELSTRKYPQYNARDRVSLYRAIRSGEGPVVPDYLSDTLKDFITQCLQPDPKQRPTAAELLAHPFVNESSCTQPGLTELLLLFR</sequence>
<evidence type="ECO:0000256" key="4">
    <source>
        <dbReference type="ARBA" id="ARBA00022679"/>
    </source>
</evidence>
<dbReference type="InterPro" id="IPR001245">
    <property type="entry name" value="Ser-Thr/Tyr_kinase_cat_dom"/>
</dbReference>
<evidence type="ECO:0000256" key="5">
    <source>
        <dbReference type="ARBA" id="ARBA00022741"/>
    </source>
</evidence>
<evidence type="ECO:0000256" key="1">
    <source>
        <dbReference type="ARBA" id="ARBA00006529"/>
    </source>
</evidence>
<dbReference type="InterPro" id="IPR011009">
    <property type="entry name" value="Kinase-like_dom_sf"/>
</dbReference>
<keyword evidence="3 11" id="KW-0723">Serine/threonine-protein kinase</keyword>
<dbReference type="GO" id="GO:0004709">
    <property type="term" value="F:MAP kinase kinase kinase activity"/>
    <property type="evidence" value="ECO:0007669"/>
    <property type="project" value="UniProtKB-EC"/>
</dbReference>
<evidence type="ECO:0000256" key="6">
    <source>
        <dbReference type="ARBA" id="ARBA00022777"/>
    </source>
</evidence>
<dbReference type="SUPFAM" id="SSF56112">
    <property type="entry name" value="Protein kinase-like (PK-like)"/>
    <property type="match status" value="1"/>
</dbReference>
<dbReference type="InterPro" id="IPR050538">
    <property type="entry name" value="MAP_kinase_kinase_kinase"/>
</dbReference>
<dbReference type="Gene3D" id="1.10.510.10">
    <property type="entry name" value="Transferase(Phosphotransferase) domain 1"/>
    <property type="match status" value="1"/>
</dbReference>
<comment type="catalytic activity">
    <reaction evidence="8">
        <text>L-threonyl-[protein] + ATP = O-phospho-L-threonyl-[protein] + ADP + H(+)</text>
        <dbReference type="Rhea" id="RHEA:46608"/>
        <dbReference type="Rhea" id="RHEA-COMP:11060"/>
        <dbReference type="Rhea" id="RHEA-COMP:11605"/>
        <dbReference type="ChEBI" id="CHEBI:15378"/>
        <dbReference type="ChEBI" id="CHEBI:30013"/>
        <dbReference type="ChEBI" id="CHEBI:30616"/>
        <dbReference type="ChEBI" id="CHEBI:61977"/>
        <dbReference type="ChEBI" id="CHEBI:456216"/>
        <dbReference type="EC" id="2.7.11.25"/>
    </reaction>
</comment>
<dbReference type="SMART" id="SM00220">
    <property type="entry name" value="S_TKc"/>
    <property type="match status" value="1"/>
</dbReference>
<evidence type="ECO:0000256" key="11">
    <source>
        <dbReference type="RuleBase" id="RU000304"/>
    </source>
</evidence>
<evidence type="ECO:0000256" key="8">
    <source>
        <dbReference type="ARBA" id="ARBA00047559"/>
    </source>
</evidence>
<dbReference type="EC" id="2.7.11.25" evidence="2"/>
<dbReference type="PANTHER" id="PTHR48016:SF61">
    <property type="entry name" value="PROTEIN KINASE DOMAIN-CONTAINING PROTEIN"/>
    <property type="match status" value="1"/>
</dbReference>
<evidence type="ECO:0000313" key="14">
    <source>
        <dbReference type="Proteomes" id="UP001151752"/>
    </source>
</evidence>
<dbReference type="GO" id="GO:0005737">
    <property type="term" value="C:cytoplasm"/>
    <property type="evidence" value="ECO:0007669"/>
    <property type="project" value="TreeGrafter"/>
</dbReference>
<dbReference type="InterPro" id="IPR000719">
    <property type="entry name" value="Prot_kinase_dom"/>
</dbReference>
<dbReference type="PROSITE" id="PS00108">
    <property type="entry name" value="PROTEIN_KINASE_ST"/>
    <property type="match status" value="1"/>
</dbReference>
<reference evidence="13" key="1">
    <citation type="submission" date="2022-11" db="EMBL/GenBank/DDBJ databases">
        <authorList>
            <person name="Hyden B.L."/>
            <person name="Feng K."/>
            <person name="Yates T."/>
            <person name="Jawdy S."/>
            <person name="Smart L.B."/>
            <person name="Muchero W."/>
        </authorList>
    </citation>
    <scope>NUCLEOTIDE SEQUENCE</scope>
    <source>
        <tissue evidence="13">Shoot tip</tissue>
    </source>
</reference>
<dbReference type="GO" id="GO:0005524">
    <property type="term" value="F:ATP binding"/>
    <property type="evidence" value="ECO:0007669"/>
    <property type="project" value="UniProtKB-UniRule"/>
</dbReference>
<feature type="binding site" evidence="10">
    <location>
        <position position="153"/>
    </location>
    <ligand>
        <name>ATP</name>
        <dbReference type="ChEBI" id="CHEBI:30616"/>
    </ligand>
</feature>
<comment type="catalytic activity">
    <reaction evidence="9">
        <text>L-seryl-[protein] + ATP = O-phospho-L-seryl-[protein] + ADP + H(+)</text>
        <dbReference type="Rhea" id="RHEA:17989"/>
        <dbReference type="Rhea" id="RHEA-COMP:9863"/>
        <dbReference type="Rhea" id="RHEA-COMP:11604"/>
        <dbReference type="ChEBI" id="CHEBI:15378"/>
        <dbReference type="ChEBI" id="CHEBI:29999"/>
        <dbReference type="ChEBI" id="CHEBI:30616"/>
        <dbReference type="ChEBI" id="CHEBI:83421"/>
        <dbReference type="ChEBI" id="CHEBI:456216"/>
        <dbReference type="EC" id="2.7.11.25"/>
    </reaction>
</comment>
<evidence type="ECO:0000256" key="7">
    <source>
        <dbReference type="ARBA" id="ARBA00022840"/>
    </source>
</evidence>
<evidence type="ECO:0000256" key="2">
    <source>
        <dbReference type="ARBA" id="ARBA00012406"/>
    </source>
</evidence>
<evidence type="ECO:0000313" key="13">
    <source>
        <dbReference type="EMBL" id="KAJ6690971.1"/>
    </source>
</evidence>
<dbReference type="InterPro" id="IPR017441">
    <property type="entry name" value="Protein_kinase_ATP_BS"/>
</dbReference>
<accession>A0A9Q0PMN8</accession>
<dbReference type="PROSITE" id="PS50011">
    <property type="entry name" value="PROTEIN_KINASE_DOM"/>
    <property type="match status" value="1"/>
</dbReference>
<evidence type="ECO:0000259" key="12">
    <source>
        <dbReference type="PROSITE" id="PS50011"/>
    </source>
</evidence>
<evidence type="ECO:0000256" key="9">
    <source>
        <dbReference type="ARBA" id="ARBA00048329"/>
    </source>
</evidence>
<keyword evidence="6" id="KW-0418">Kinase</keyword>
<keyword evidence="5 10" id="KW-0547">Nucleotide-binding</keyword>
<dbReference type="Proteomes" id="UP001151752">
    <property type="component" value="Chromosome 17"/>
</dbReference>
<keyword evidence="7 10" id="KW-0067">ATP-binding</keyword>
<gene>
    <name evidence="13" type="ORF">OIU74_015612</name>
</gene>
<keyword evidence="4" id="KW-0808">Transferase</keyword>
<protein>
    <recommendedName>
        <fullName evidence="2">mitogen-activated protein kinase kinase kinase</fullName>
        <ecNumber evidence="2">2.7.11.25</ecNumber>
    </recommendedName>
</protein>
<proteinExistence type="inferred from homology"/>
<keyword evidence="14" id="KW-1185">Reference proteome</keyword>
<dbReference type="PRINTS" id="PR00109">
    <property type="entry name" value="TYRKINASE"/>
</dbReference>
<dbReference type="EMBL" id="JAPFFM010000018">
    <property type="protein sequence ID" value="KAJ6690971.1"/>
    <property type="molecule type" value="Genomic_DNA"/>
</dbReference>
<evidence type="ECO:0000256" key="3">
    <source>
        <dbReference type="ARBA" id="ARBA00022527"/>
    </source>
</evidence>
<dbReference type="CDD" id="cd06606">
    <property type="entry name" value="STKc_MAPKKK"/>
    <property type="match status" value="1"/>
</dbReference>
<dbReference type="InterPro" id="IPR008271">
    <property type="entry name" value="Ser/Thr_kinase_AS"/>
</dbReference>
<comment type="similarity">
    <text evidence="1">Belongs to the protein kinase superfamily. STE Ser/Thr protein kinase family. MAP kinase kinase kinase subfamily.</text>
</comment>
<organism evidence="13 14">
    <name type="scientific">Salix koriyanagi</name>
    <dbReference type="NCBI Taxonomy" id="2511006"/>
    <lineage>
        <taxon>Eukaryota</taxon>
        <taxon>Viridiplantae</taxon>
        <taxon>Streptophyta</taxon>
        <taxon>Embryophyta</taxon>
        <taxon>Tracheophyta</taxon>
        <taxon>Spermatophyta</taxon>
        <taxon>Magnoliopsida</taxon>
        <taxon>eudicotyledons</taxon>
        <taxon>Gunneridae</taxon>
        <taxon>Pentapetalae</taxon>
        <taxon>rosids</taxon>
        <taxon>fabids</taxon>
        <taxon>Malpighiales</taxon>
        <taxon>Salicaceae</taxon>
        <taxon>Saliceae</taxon>
        <taxon>Salix</taxon>
    </lineage>
</organism>
<dbReference type="PANTHER" id="PTHR48016">
    <property type="entry name" value="MAP KINASE KINASE KINASE SSK2-RELATED-RELATED"/>
    <property type="match status" value="1"/>
</dbReference>
<dbReference type="AlphaFoldDB" id="A0A9Q0PMN8"/>
<evidence type="ECO:0000256" key="10">
    <source>
        <dbReference type="PROSITE-ProRule" id="PRU10141"/>
    </source>
</evidence>
<dbReference type="Pfam" id="PF00069">
    <property type="entry name" value="Pkinase"/>
    <property type="match status" value="1"/>
</dbReference>